<name>A0A9W7F7L7_9STRA</name>
<sequence length="227" mass="26035">MMTFLPFSDFAQSASVLDMRRLQNQRTEARFVLAWIDHTEGGVGDLSAYGAARMWVGFRDALALYYNAMLDEYERRGKKNGPTLPKATASECTEMPPWLGDERFHASHRAVLLAKDHSYYSQFGWAEDHSTPDWGKSWEYLYPTQLDGGMWGLYPQSKYKKREAVAICHKTDLIAVDKGSEAFCDATRLRRKRKRPSAESTPEKCEPSAAAETNEIRKSRRTPRVRR</sequence>
<dbReference type="Pfam" id="PF03013">
    <property type="entry name" value="Pyr_excise"/>
    <property type="match status" value="1"/>
</dbReference>
<organism evidence="2 3">
    <name type="scientific">Triparma verrucosa</name>
    <dbReference type="NCBI Taxonomy" id="1606542"/>
    <lineage>
        <taxon>Eukaryota</taxon>
        <taxon>Sar</taxon>
        <taxon>Stramenopiles</taxon>
        <taxon>Ochrophyta</taxon>
        <taxon>Bolidophyceae</taxon>
        <taxon>Parmales</taxon>
        <taxon>Triparmaceae</taxon>
        <taxon>Triparma</taxon>
    </lineage>
</organism>
<protein>
    <submittedName>
        <fullName evidence="2">Uncharacterized protein</fullName>
    </submittedName>
</protein>
<comment type="caution">
    <text evidence="2">The sequence shown here is derived from an EMBL/GenBank/DDBJ whole genome shotgun (WGS) entry which is preliminary data.</text>
</comment>
<gene>
    <name evidence="2" type="ORF">TrVE_jg1860</name>
</gene>
<dbReference type="Proteomes" id="UP001165160">
    <property type="component" value="Unassembled WGS sequence"/>
</dbReference>
<evidence type="ECO:0000313" key="2">
    <source>
        <dbReference type="EMBL" id="GMI05546.1"/>
    </source>
</evidence>
<reference evidence="3" key="1">
    <citation type="journal article" date="2023" name="Commun. Biol.">
        <title>Genome analysis of Parmales, the sister group of diatoms, reveals the evolutionary specialization of diatoms from phago-mixotrophs to photoautotrophs.</title>
        <authorList>
            <person name="Ban H."/>
            <person name="Sato S."/>
            <person name="Yoshikawa S."/>
            <person name="Yamada K."/>
            <person name="Nakamura Y."/>
            <person name="Ichinomiya M."/>
            <person name="Sato N."/>
            <person name="Blanc-Mathieu R."/>
            <person name="Endo H."/>
            <person name="Kuwata A."/>
            <person name="Ogata H."/>
        </authorList>
    </citation>
    <scope>NUCLEOTIDE SEQUENCE [LARGE SCALE GENOMIC DNA]</scope>
    <source>
        <strain evidence="3">NIES 3699</strain>
    </source>
</reference>
<evidence type="ECO:0000256" key="1">
    <source>
        <dbReference type="SAM" id="MobiDB-lite"/>
    </source>
</evidence>
<evidence type="ECO:0000313" key="3">
    <source>
        <dbReference type="Proteomes" id="UP001165160"/>
    </source>
</evidence>
<dbReference type="InterPro" id="IPR004260">
    <property type="entry name" value="Pyr-dimer_DNA_glycosylase"/>
</dbReference>
<feature type="region of interest" description="Disordered" evidence="1">
    <location>
        <begin position="188"/>
        <end position="227"/>
    </location>
</feature>
<feature type="compositionally biased region" description="Basic residues" evidence="1">
    <location>
        <begin position="218"/>
        <end position="227"/>
    </location>
</feature>
<proteinExistence type="predicted"/>
<dbReference type="EMBL" id="BRXX01000332">
    <property type="protein sequence ID" value="GMI05546.1"/>
    <property type="molecule type" value="Genomic_DNA"/>
</dbReference>
<accession>A0A9W7F7L7</accession>
<dbReference type="AlphaFoldDB" id="A0A9W7F7L7"/>
<keyword evidence="3" id="KW-1185">Reference proteome</keyword>